<protein>
    <submittedName>
        <fullName evidence="7">MATE family efflux transporter</fullName>
    </submittedName>
</protein>
<comment type="caution">
    <text evidence="7">The sequence shown here is derived from an EMBL/GenBank/DDBJ whole genome shotgun (WGS) entry which is preliminary data.</text>
</comment>
<dbReference type="InterPro" id="IPR002528">
    <property type="entry name" value="MATE_fam"/>
</dbReference>
<dbReference type="PANTHER" id="PTHR43823">
    <property type="entry name" value="SPORULATION PROTEIN YKVU"/>
    <property type="match status" value="1"/>
</dbReference>
<evidence type="ECO:0000256" key="3">
    <source>
        <dbReference type="ARBA" id="ARBA00022692"/>
    </source>
</evidence>
<feature type="non-terminal residue" evidence="7">
    <location>
        <position position="1"/>
    </location>
</feature>
<evidence type="ECO:0000256" key="5">
    <source>
        <dbReference type="ARBA" id="ARBA00023136"/>
    </source>
</evidence>
<keyword evidence="4 6" id="KW-1133">Transmembrane helix</keyword>
<dbReference type="GO" id="GO:0015297">
    <property type="term" value="F:antiporter activity"/>
    <property type="evidence" value="ECO:0007669"/>
    <property type="project" value="InterPro"/>
</dbReference>
<dbReference type="PANTHER" id="PTHR43823:SF3">
    <property type="entry name" value="MULTIDRUG EXPORT PROTEIN MEPA"/>
    <property type="match status" value="1"/>
</dbReference>
<feature type="transmembrane region" description="Helical" evidence="6">
    <location>
        <begin position="25"/>
        <end position="47"/>
    </location>
</feature>
<dbReference type="Proteomes" id="UP000810292">
    <property type="component" value="Unassembled WGS sequence"/>
</dbReference>
<evidence type="ECO:0000256" key="6">
    <source>
        <dbReference type="SAM" id="Phobius"/>
    </source>
</evidence>
<feature type="transmembrane region" description="Helical" evidence="6">
    <location>
        <begin position="101"/>
        <end position="121"/>
    </location>
</feature>
<evidence type="ECO:0000313" key="8">
    <source>
        <dbReference type="Proteomes" id="UP000810292"/>
    </source>
</evidence>
<evidence type="ECO:0000313" key="7">
    <source>
        <dbReference type="EMBL" id="MBO8469762.1"/>
    </source>
</evidence>
<organism evidence="7 8">
    <name type="scientific">Candidatus Ornithospirochaeta stercoravium</name>
    <dbReference type="NCBI Taxonomy" id="2840897"/>
    <lineage>
        <taxon>Bacteria</taxon>
        <taxon>Pseudomonadati</taxon>
        <taxon>Spirochaetota</taxon>
        <taxon>Spirochaetia</taxon>
        <taxon>Spirochaetales</taxon>
        <taxon>Spirochaetaceae</taxon>
        <taxon>Spirochaetaceae incertae sedis</taxon>
        <taxon>Candidatus Ornithospirochaeta</taxon>
    </lineage>
</organism>
<keyword evidence="5 6" id="KW-0472">Membrane</keyword>
<name>A0A9D9IBX1_9SPIO</name>
<dbReference type="InterPro" id="IPR051327">
    <property type="entry name" value="MATE_MepA_subfamily"/>
</dbReference>
<sequence>QGFQPVSSFNYGAKRFDRVRLATKYTAFVGTILMLCVSALCIILAPAIMKAFRKDDLEVIAIGVYALRAQALLLPLTGIVTATNMGLQSTGNAVPATVLAMARQGIFFIPLILILPGFAGLKGVALSQPISDGLTFIIALFFFASFLRMLKKKENTEEAVLP</sequence>
<proteinExistence type="predicted"/>
<dbReference type="GO" id="GO:0005886">
    <property type="term" value="C:plasma membrane"/>
    <property type="evidence" value="ECO:0007669"/>
    <property type="project" value="UniProtKB-SubCell"/>
</dbReference>
<evidence type="ECO:0000256" key="4">
    <source>
        <dbReference type="ARBA" id="ARBA00022989"/>
    </source>
</evidence>
<comment type="subcellular location">
    <subcellularLocation>
        <location evidence="1">Cell membrane</location>
        <topology evidence="1">Multi-pass membrane protein</topology>
    </subcellularLocation>
</comment>
<reference evidence="7" key="1">
    <citation type="submission" date="2020-10" db="EMBL/GenBank/DDBJ databases">
        <authorList>
            <person name="Gilroy R."/>
        </authorList>
    </citation>
    <scope>NUCLEOTIDE SEQUENCE</scope>
    <source>
        <strain evidence="7">14700</strain>
    </source>
</reference>
<reference evidence="7" key="2">
    <citation type="journal article" date="2021" name="PeerJ">
        <title>Extensive microbial diversity within the chicken gut microbiome revealed by metagenomics and culture.</title>
        <authorList>
            <person name="Gilroy R."/>
            <person name="Ravi A."/>
            <person name="Getino M."/>
            <person name="Pursley I."/>
            <person name="Horton D.L."/>
            <person name="Alikhan N.F."/>
            <person name="Baker D."/>
            <person name="Gharbi K."/>
            <person name="Hall N."/>
            <person name="Watson M."/>
            <person name="Adriaenssens E.M."/>
            <person name="Foster-Nyarko E."/>
            <person name="Jarju S."/>
            <person name="Secka A."/>
            <person name="Antonio M."/>
            <person name="Oren A."/>
            <person name="Chaudhuri R.R."/>
            <person name="La Ragione R."/>
            <person name="Hildebrand F."/>
            <person name="Pallen M.J."/>
        </authorList>
    </citation>
    <scope>NUCLEOTIDE SEQUENCE</scope>
    <source>
        <strain evidence="7">14700</strain>
    </source>
</reference>
<accession>A0A9D9IBX1</accession>
<evidence type="ECO:0000256" key="2">
    <source>
        <dbReference type="ARBA" id="ARBA00022475"/>
    </source>
</evidence>
<dbReference type="EMBL" id="JADIMF010000139">
    <property type="protein sequence ID" value="MBO8469762.1"/>
    <property type="molecule type" value="Genomic_DNA"/>
</dbReference>
<gene>
    <name evidence="7" type="ORF">IAA72_08265</name>
</gene>
<feature type="transmembrane region" description="Helical" evidence="6">
    <location>
        <begin position="59"/>
        <end position="81"/>
    </location>
</feature>
<dbReference type="Pfam" id="PF01554">
    <property type="entry name" value="MatE"/>
    <property type="match status" value="1"/>
</dbReference>
<dbReference type="AlphaFoldDB" id="A0A9D9IBX1"/>
<evidence type="ECO:0000256" key="1">
    <source>
        <dbReference type="ARBA" id="ARBA00004651"/>
    </source>
</evidence>
<dbReference type="GO" id="GO:0042910">
    <property type="term" value="F:xenobiotic transmembrane transporter activity"/>
    <property type="evidence" value="ECO:0007669"/>
    <property type="project" value="InterPro"/>
</dbReference>
<feature type="transmembrane region" description="Helical" evidence="6">
    <location>
        <begin position="133"/>
        <end position="150"/>
    </location>
</feature>
<keyword evidence="2" id="KW-1003">Cell membrane</keyword>
<keyword evidence="3 6" id="KW-0812">Transmembrane</keyword>